<comment type="caution">
    <text evidence="11">The sequence shown here is derived from an EMBL/GenBank/DDBJ whole genome shotgun (WGS) entry which is preliminary data.</text>
</comment>
<evidence type="ECO:0000313" key="12">
    <source>
        <dbReference type="Proteomes" id="UP000245412"/>
    </source>
</evidence>
<dbReference type="PIRSF" id="PIRSF006603">
    <property type="entry name" value="DinF"/>
    <property type="match status" value="1"/>
</dbReference>
<dbReference type="EMBL" id="QGGY01000002">
    <property type="protein sequence ID" value="PWJ77933.1"/>
    <property type="molecule type" value="Genomic_DNA"/>
</dbReference>
<evidence type="ECO:0000313" key="11">
    <source>
        <dbReference type="EMBL" id="PWJ77933.1"/>
    </source>
</evidence>
<feature type="transmembrane region" description="Helical" evidence="10">
    <location>
        <begin position="281"/>
        <end position="310"/>
    </location>
</feature>
<feature type="transmembrane region" description="Helical" evidence="10">
    <location>
        <begin position="428"/>
        <end position="446"/>
    </location>
</feature>
<gene>
    <name evidence="11" type="ORF">C7383_10266</name>
</gene>
<reference evidence="11 12" key="1">
    <citation type="submission" date="2018-05" db="EMBL/GenBank/DDBJ databases">
        <authorList>
            <person name="Goeker M."/>
            <person name="Huntemann M."/>
            <person name="Clum A."/>
            <person name="Pillay M."/>
            <person name="Palaniappan K."/>
            <person name="Varghese N."/>
            <person name="Mikhailova N."/>
            <person name="Stamatis D."/>
            <person name="Reddy T."/>
            <person name="Daum C."/>
            <person name="Shapiro N."/>
            <person name="Ivanova N."/>
            <person name="Kyrpides N."/>
            <person name="Woyke T."/>
        </authorList>
    </citation>
    <scope>NUCLEOTIDE SEQUENCE [LARGE SCALE GENOMIC DNA]</scope>
    <source>
        <strain evidence="11 12">DSM 26524</strain>
    </source>
</reference>
<feature type="transmembrane region" description="Helical" evidence="10">
    <location>
        <begin position="401"/>
        <end position="422"/>
    </location>
</feature>
<dbReference type="InterPro" id="IPR051327">
    <property type="entry name" value="MATE_MepA_subfamily"/>
</dbReference>
<dbReference type="InterPro" id="IPR002528">
    <property type="entry name" value="MATE_fam"/>
</dbReference>
<dbReference type="GO" id="GO:0042910">
    <property type="term" value="F:xenobiotic transmembrane transporter activity"/>
    <property type="evidence" value="ECO:0007669"/>
    <property type="project" value="InterPro"/>
</dbReference>
<feature type="transmembrane region" description="Helical" evidence="10">
    <location>
        <begin position="95"/>
        <end position="118"/>
    </location>
</feature>
<dbReference type="AlphaFoldDB" id="A0AB73T7T2"/>
<sequence>MEKENRLGTEDVRKLVLSLAIPSMLAQFINVLYSVVDRMYIGNIAETGEMALAGVGVCGPLIALISAFASFIGVGGSPLMSIRLGEQKIERARQILANSFLMLSVISVGTTGIIFLVKDKLLMAFGASAATFTYADDYFTIYLLGTIFALLSIGMNQFIIAQGYAKTAMASVVIGAVLNLALDPLFIFVFGMGVKGAAYATVFSQFVSCVYVLLVLFGKKIPVRITFKGYSWSVMKQIAFLGFTPFIIIVMDNVILLALNATLQGYGGAGRGDMLVTCSTIVQSFMLIVTMPLGGITSGTQTILGYNYGARRSGRVRSAEKYIVLLCLAFTTVMFIAAQTCSGYFVRIFTKNEEYISFASQAIKIYTLGIMPLAFQYAFVDGFTGMGIAKLAIPLSMMRKVIFLAGVFLIPVFSVIENIFYAEPLTDFISAIITSACYFIMIGKVLRQRELLQEGRA</sequence>
<feature type="transmembrane region" description="Helical" evidence="10">
    <location>
        <begin position="172"/>
        <end position="191"/>
    </location>
</feature>
<comment type="subcellular location">
    <subcellularLocation>
        <location evidence="1">Cell membrane</location>
        <topology evidence="1">Multi-pass membrane protein</topology>
    </subcellularLocation>
</comment>
<comment type="similarity">
    <text evidence="2">Belongs to the multi antimicrobial extrusion (MATE) (TC 2.A.66.1) family. MepA subfamily.</text>
</comment>
<feature type="transmembrane region" description="Helical" evidence="10">
    <location>
        <begin position="138"/>
        <end position="160"/>
    </location>
</feature>
<feature type="transmembrane region" description="Helical" evidence="10">
    <location>
        <begin position="197"/>
        <end position="217"/>
    </location>
</feature>
<feature type="transmembrane region" description="Helical" evidence="10">
    <location>
        <begin position="53"/>
        <end position="74"/>
    </location>
</feature>
<evidence type="ECO:0000256" key="1">
    <source>
        <dbReference type="ARBA" id="ARBA00004651"/>
    </source>
</evidence>
<keyword evidence="4" id="KW-0813">Transport</keyword>
<feature type="transmembrane region" description="Helical" evidence="10">
    <location>
        <begin position="238"/>
        <end position="261"/>
    </location>
</feature>
<evidence type="ECO:0000256" key="2">
    <source>
        <dbReference type="ARBA" id="ARBA00008417"/>
    </source>
</evidence>
<evidence type="ECO:0000256" key="10">
    <source>
        <dbReference type="SAM" id="Phobius"/>
    </source>
</evidence>
<evidence type="ECO:0000256" key="8">
    <source>
        <dbReference type="ARBA" id="ARBA00023136"/>
    </source>
</evidence>
<evidence type="ECO:0000256" key="9">
    <source>
        <dbReference type="ARBA" id="ARBA00023251"/>
    </source>
</evidence>
<name>A0AB73T7T2_9FIRM</name>
<evidence type="ECO:0000256" key="7">
    <source>
        <dbReference type="ARBA" id="ARBA00022989"/>
    </source>
</evidence>
<dbReference type="GO" id="GO:0046677">
    <property type="term" value="P:response to antibiotic"/>
    <property type="evidence" value="ECO:0007669"/>
    <property type="project" value="UniProtKB-KW"/>
</dbReference>
<dbReference type="GO" id="GO:0015297">
    <property type="term" value="F:antiporter activity"/>
    <property type="evidence" value="ECO:0007669"/>
    <property type="project" value="InterPro"/>
</dbReference>
<keyword evidence="5" id="KW-1003">Cell membrane</keyword>
<dbReference type="Pfam" id="PF01554">
    <property type="entry name" value="MatE"/>
    <property type="match status" value="2"/>
</dbReference>
<feature type="transmembrane region" description="Helical" evidence="10">
    <location>
        <begin position="365"/>
        <end position="389"/>
    </location>
</feature>
<keyword evidence="7 10" id="KW-1133">Transmembrane helix</keyword>
<keyword evidence="12" id="KW-1185">Reference proteome</keyword>
<dbReference type="PANTHER" id="PTHR43823:SF3">
    <property type="entry name" value="MULTIDRUG EXPORT PROTEIN MEPA"/>
    <property type="match status" value="1"/>
</dbReference>
<keyword evidence="9" id="KW-0046">Antibiotic resistance</keyword>
<proteinExistence type="inferred from homology"/>
<dbReference type="CDD" id="cd13143">
    <property type="entry name" value="MATE_MepA_like"/>
    <property type="match status" value="1"/>
</dbReference>
<dbReference type="InterPro" id="IPR048279">
    <property type="entry name" value="MdtK-like"/>
</dbReference>
<keyword evidence="6 10" id="KW-0812">Transmembrane</keyword>
<evidence type="ECO:0000256" key="6">
    <source>
        <dbReference type="ARBA" id="ARBA00022692"/>
    </source>
</evidence>
<protein>
    <recommendedName>
        <fullName evidence="3">Multidrug export protein MepA</fullName>
    </recommendedName>
</protein>
<accession>A0AB73T7T2</accession>
<dbReference type="GO" id="GO:0005886">
    <property type="term" value="C:plasma membrane"/>
    <property type="evidence" value="ECO:0007669"/>
    <property type="project" value="UniProtKB-SubCell"/>
</dbReference>
<dbReference type="NCBIfam" id="TIGR00797">
    <property type="entry name" value="matE"/>
    <property type="match status" value="1"/>
</dbReference>
<evidence type="ECO:0000256" key="3">
    <source>
        <dbReference type="ARBA" id="ARBA00022106"/>
    </source>
</evidence>
<organism evidence="11 12">
    <name type="scientific">Murimonas intestini</name>
    <dbReference type="NCBI Taxonomy" id="1337051"/>
    <lineage>
        <taxon>Bacteria</taxon>
        <taxon>Bacillati</taxon>
        <taxon>Bacillota</taxon>
        <taxon>Clostridia</taxon>
        <taxon>Lachnospirales</taxon>
        <taxon>Lachnospiraceae</taxon>
        <taxon>Murimonas</taxon>
    </lineage>
</organism>
<dbReference type="InterPro" id="IPR045070">
    <property type="entry name" value="MATE_MepA-like"/>
</dbReference>
<feature type="transmembrane region" description="Helical" evidence="10">
    <location>
        <begin position="322"/>
        <end position="345"/>
    </location>
</feature>
<keyword evidence="8 10" id="KW-0472">Membrane</keyword>
<evidence type="ECO:0000256" key="4">
    <source>
        <dbReference type="ARBA" id="ARBA00022448"/>
    </source>
</evidence>
<evidence type="ECO:0000256" key="5">
    <source>
        <dbReference type="ARBA" id="ARBA00022475"/>
    </source>
</evidence>
<dbReference type="RefSeq" id="WP_109624887.1">
    <property type="nucleotide sequence ID" value="NZ_CABJAT010000002.1"/>
</dbReference>
<feature type="transmembrane region" description="Helical" evidence="10">
    <location>
        <begin position="12"/>
        <end position="33"/>
    </location>
</feature>
<dbReference type="PANTHER" id="PTHR43823">
    <property type="entry name" value="SPORULATION PROTEIN YKVU"/>
    <property type="match status" value="1"/>
</dbReference>
<dbReference type="Proteomes" id="UP000245412">
    <property type="component" value="Unassembled WGS sequence"/>
</dbReference>